<feature type="transmembrane region" description="Helical" evidence="8">
    <location>
        <begin position="88"/>
        <end position="106"/>
    </location>
</feature>
<comment type="caution">
    <text evidence="9">The sequence shown here is derived from an EMBL/GenBank/DDBJ whole genome shotgun (WGS) entry which is preliminary data.</text>
</comment>
<keyword evidence="3" id="KW-1003">Cell membrane</keyword>
<evidence type="ECO:0000256" key="4">
    <source>
        <dbReference type="ARBA" id="ARBA00022692"/>
    </source>
</evidence>
<gene>
    <name evidence="9" type="primary">yut</name>
    <name evidence="9" type="ORF">BU085_03155</name>
</gene>
<dbReference type="STRING" id="1194526.A284_03120"/>
<reference evidence="9 10" key="1">
    <citation type="journal article" date="2016" name="Front. Microbiol.">
        <title>Comprehensive Phylogenetic Analysis of Bovine Non-aureus Staphylococci Species Based on Whole-Genome Sequencing.</title>
        <authorList>
            <person name="Naushad S."/>
            <person name="Barkema H.W."/>
            <person name="Luby C."/>
            <person name="Condas L.A."/>
            <person name="Nobrega D.B."/>
            <person name="Carson D.A."/>
            <person name="De Buck J."/>
        </authorList>
    </citation>
    <scope>NUCLEOTIDE SEQUENCE [LARGE SCALE GENOMIC DNA]</scope>
    <source>
        <strain evidence="9 10">SNUC 2993</strain>
    </source>
</reference>
<evidence type="ECO:0000313" key="10">
    <source>
        <dbReference type="Proteomes" id="UP000240717"/>
    </source>
</evidence>
<feature type="transmembrane region" description="Helical" evidence="8">
    <location>
        <begin position="113"/>
        <end position="132"/>
    </location>
</feature>
<keyword evidence="5 8" id="KW-1133">Transmembrane helix</keyword>
<dbReference type="PIRSF" id="PIRSF016502">
    <property type="entry name" value="Urea_transporter"/>
    <property type="match status" value="1"/>
</dbReference>
<evidence type="ECO:0000256" key="2">
    <source>
        <dbReference type="ARBA" id="ARBA00005914"/>
    </source>
</evidence>
<dbReference type="Gene3D" id="1.10.3430.10">
    <property type="entry name" value="Ammonium transporter AmtB like domains"/>
    <property type="match status" value="1"/>
</dbReference>
<feature type="site" description="Important for channel permeability" evidence="7">
    <location>
        <position position="280"/>
    </location>
</feature>
<dbReference type="PANTHER" id="PTHR10464">
    <property type="entry name" value="UREA TRANSPORTER"/>
    <property type="match status" value="1"/>
</dbReference>
<organism evidence="9 10">
    <name type="scientific">Staphylococcus warneri</name>
    <dbReference type="NCBI Taxonomy" id="1292"/>
    <lineage>
        <taxon>Bacteria</taxon>
        <taxon>Bacillati</taxon>
        <taxon>Bacillota</taxon>
        <taxon>Bacilli</taxon>
        <taxon>Bacillales</taxon>
        <taxon>Staphylococcaceae</taxon>
        <taxon>Staphylococcus</taxon>
    </lineage>
</organism>
<comment type="subcellular location">
    <subcellularLocation>
        <location evidence="1">Cell membrane</location>
        <topology evidence="1">Multi-pass membrane protein</topology>
    </subcellularLocation>
</comment>
<dbReference type="Pfam" id="PF03253">
    <property type="entry name" value="UT"/>
    <property type="match status" value="1"/>
</dbReference>
<protein>
    <submittedName>
        <fullName evidence="9">Urea transporter</fullName>
    </submittedName>
</protein>
<dbReference type="RefSeq" id="WP_107533119.1">
    <property type="nucleotide sequence ID" value="NZ_PZEV01000006.1"/>
</dbReference>
<dbReference type="EMBL" id="PZEV01000006">
    <property type="protein sequence ID" value="PTI52066.1"/>
    <property type="molecule type" value="Genomic_DNA"/>
</dbReference>
<feature type="transmembrane region" description="Helical" evidence="8">
    <location>
        <begin position="226"/>
        <end position="243"/>
    </location>
</feature>
<dbReference type="GO" id="GO:0015204">
    <property type="term" value="F:urea transmembrane transporter activity"/>
    <property type="evidence" value="ECO:0007669"/>
    <property type="project" value="InterPro"/>
</dbReference>
<dbReference type="NCBIfam" id="TIGR03441">
    <property type="entry name" value="urea_trans_yut"/>
    <property type="match status" value="1"/>
</dbReference>
<evidence type="ECO:0000256" key="6">
    <source>
        <dbReference type="ARBA" id="ARBA00023136"/>
    </source>
</evidence>
<evidence type="ECO:0000256" key="7">
    <source>
        <dbReference type="PIRSR" id="PIRSR016502-1"/>
    </source>
</evidence>
<dbReference type="PANTHER" id="PTHR10464:SF4">
    <property type="entry name" value="UREA TRANSPORTER"/>
    <property type="match status" value="1"/>
</dbReference>
<feature type="transmembrane region" description="Helical" evidence="8">
    <location>
        <begin position="200"/>
        <end position="220"/>
    </location>
</feature>
<feature type="transmembrane region" description="Helical" evidence="8">
    <location>
        <begin position="274"/>
        <end position="294"/>
    </location>
</feature>
<evidence type="ECO:0000313" key="9">
    <source>
        <dbReference type="EMBL" id="PTI52066.1"/>
    </source>
</evidence>
<name>A0A2T4Q2M9_STAWA</name>
<dbReference type="InterPro" id="IPR029020">
    <property type="entry name" value="Ammonium/urea_transptr"/>
</dbReference>
<dbReference type="Proteomes" id="UP000240717">
    <property type="component" value="Unassembled WGS sequence"/>
</dbReference>
<dbReference type="InterPro" id="IPR017807">
    <property type="entry name" value="Urea_transporter_bac"/>
</dbReference>
<accession>A0A2T4Q2M9</accession>
<proteinExistence type="inferred from homology"/>
<feature type="transmembrane region" description="Helical" evidence="8">
    <location>
        <begin position="24"/>
        <end position="52"/>
    </location>
</feature>
<keyword evidence="6 8" id="KW-0472">Membrane</keyword>
<evidence type="ECO:0000256" key="1">
    <source>
        <dbReference type="ARBA" id="ARBA00004651"/>
    </source>
</evidence>
<evidence type="ECO:0000256" key="8">
    <source>
        <dbReference type="SAM" id="Phobius"/>
    </source>
</evidence>
<feature type="transmembrane region" description="Helical" evidence="8">
    <location>
        <begin position="64"/>
        <end position="82"/>
    </location>
</feature>
<evidence type="ECO:0000256" key="3">
    <source>
        <dbReference type="ARBA" id="ARBA00022475"/>
    </source>
</evidence>
<dbReference type="GO" id="GO:0005886">
    <property type="term" value="C:plasma membrane"/>
    <property type="evidence" value="ECO:0007669"/>
    <property type="project" value="UniProtKB-SubCell"/>
</dbReference>
<comment type="similarity">
    <text evidence="2">Belongs to the urea transporter family.</text>
</comment>
<feature type="transmembrane region" description="Helical" evidence="8">
    <location>
        <begin position="175"/>
        <end position="193"/>
    </location>
</feature>
<sequence>MKAVSIILKNISQVLLINNHYTGLLVLIALFIGNWKVGLSALIGSIIVYVLAPHVNYSEQEINDGLAGFSPVLTAIGLTLFLNENWAGILITIVATVLTLPIGSAIREWLKPYGIAMLTAPFVIVTWFAISISEQVRAVKTPLNIIPGTVESIVKNHSSEHVNIIKTTLEGFSEVFILPSIWAGLLILIGILIDSRKATVYAILGNVLGFVIVAMLGGNVNDINQGLFGYNLILTAIALGTTFKTSINTYFSTFLGLLLTVLLNLGLNTMLEPIGLPSLTMPFILATWIMLFAGRPHREIENKN</sequence>
<evidence type="ECO:0000256" key="5">
    <source>
        <dbReference type="ARBA" id="ARBA00022989"/>
    </source>
</evidence>
<dbReference type="InterPro" id="IPR004937">
    <property type="entry name" value="Urea_transporter"/>
</dbReference>
<keyword evidence="4 8" id="KW-0812">Transmembrane</keyword>
<dbReference type="AlphaFoldDB" id="A0A2T4Q2M9"/>